<keyword evidence="2 5" id="KW-0560">Oxidoreductase</keyword>
<dbReference type="InterPro" id="IPR002347">
    <property type="entry name" value="SDR_fam"/>
</dbReference>
<keyword evidence="6" id="KW-1185">Reference proteome</keyword>
<dbReference type="InterPro" id="IPR050259">
    <property type="entry name" value="SDR"/>
</dbReference>
<dbReference type="GO" id="GO:0004316">
    <property type="term" value="F:3-oxoacyl-[acyl-carrier-protein] reductase (NADPH) activity"/>
    <property type="evidence" value="ECO:0007669"/>
    <property type="project" value="UniProtKB-EC"/>
</dbReference>
<evidence type="ECO:0000313" key="5">
    <source>
        <dbReference type="EMBL" id="MCU6706177.1"/>
    </source>
</evidence>
<dbReference type="Proteomes" id="UP001208131">
    <property type="component" value="Unassembled WGS sequence"/>
</dbReference>
<evidence type="ECO:0000256" key="3">
    <source>
        <dbReference type="ARBA" id="ARBA00023221"/>
    </source>
</evidence>
<keyword evidence="3" id="KW-0753">Steroid metabolism</keyword>
<dbReference type="FunFam" id="3.40.50.720:FF:000173">
    <property type="entry name" value="3-oxoacyl-[acyl-carrier protein] reductase"/>
    <property type="match status" value="1"/>
</dbReference>
<accession>A0AAE3IJ12</accession>
<dbReference type="PRINTS" id="PR00080">
    <property type="entry name" value="SDRFAMILY"/>
</dbReference>
<dbReference type="EMBL" id="JAOQJZ010000009">
    <property type="protein sequence ID" value="MCU6706177.1"/>
    <property type="molecule type" value="Genomic_DNA"/>
</dbReference>
<gene>
    <name evidence="5" type="primary">fabG</name>
    <name evidence="5" type="ORF">OCV57_09610</name>
</gene>
<dbReference type="Gene3D" id="3.40.50.720">
    <property type="entry name" value="NAD(P)-binding Rossmann-like Domain"/>
    <property type="match status" value="1"/>
</dbReference>
<dbReference type="GO" id="GO:0032787">
    <property type="term" value="P:monocarboxylic acid metabolic process"/>
    <property type="evidence" value="ECO:0007669"/>
    <property type="project" value="UniProtKB-ARBA"/>
</dbReference>
<comment type="similarity">
    <text evidence="1 4">Belongs to the short-chain dehydrogenases/reductases (SDR) family.</text>
</comment>
<comment type="caution">
    <text evidence="5">The sequence shown here is derived from an EMBL/GenBank/DDBJ whole genome shotgun (WGS) entry which is preliminary data.</text>
</comment>
<dbReference type="SUPFAM" id="SSF51735">
    <property type="entry name" value="NAD(P)-binding Rossmann-fold domains"/>
    <property type="match status" value="1"/>
</dbReference>
<dbReference type="AlphaFoldDB" id="A0AAE3IJ12"/>
<proteinExistence type="inferred from homology"/>
<protein>
    <submittedName>
        <fullName evidence="5">3-oxoacyl-ACP reductase FabG</fullName>
        <ecNumber evidence="5">1.1.1.100</ecNumber>
    </submittedName>
</protein>
<dbReference type="PROSITE" id="PS00061">
    <property type="entry name" value="ADH_SHORT"/>
    <property type="match status" value="1"/>
</dbReference>
<organism evidence="5 6">
    <name type="scientific">Hominimerdicola aceti</name>
    <dbReference type="NCBI Taxonomy" id="2981726"/>
    <lineage>
        <taxon>Bacteria</taxon>
        <taxon>Bacillati</taxon>
        <taxon>Bacillota</taxon>
        <taxon>Clostridia</taxon>
        <taxon>Eubacteriales</taxon>
        <taxon>Oscillospiraceae</taxon>
        <taxon>Hominimerdicola</taxon>
    </lineage>
</organism>
<dbReference type="InterPro" id="IPR020904">
    <property type="entry name" value="Sc_DH/Rdtase_CS"/>
</dbReference>
<dbReference type="Pfam" id="PF00106">
    <property type="entry name" value="adh_short"/>
    <property type="match status" value="1"/>
</dbReference>
<keyword evidence="3" id="KW-0443">Lipid metabolism</keyword>
<evidence type="ECO:0000313" key="6">
    <source>
        <dbReference type="Proteomes" id="UP001208131"/>
    </source>
</evidence>
<sequence>MKKTALVTGGSGGIGSEICRVLAEGGWQVAVCYKNGRAPAEALVSELKERGLCAEVFYCDIGDKDSIDKCVAEVRDSLGFVTLLVNNAGTADIELFTDMTDEKLCEMMNVNLLGAMRMSRAVLPEMIREHSGNVINITSVWGEKGASCEVAYSAAKAGLIGFTKALAREVAISGIRVNCVSCGMIDTKMNGELKEEDVRVIVDDIPAGRIGKPRDVANVVRFLSGEGADYIHGQVVRVDGCWI</sequence>
<dbReference type="NCBIfam" id="NF009466">
    <property type="entry name" value="PRK12826.1-2"/>
    <property type="match status" value="1"/>
</dbReference>
<evidence type="ECO:0000256" key="1">
    <source>
        <dbReference type="ARBA" id="ARBA00006484"/>
    </source>
</evidence>
<evidence type="ECO:0000256" key="4">
    <source>
        <dbReference type="RuleBase" id="RU000363"/>
    </source>
</evidence>
<evidence type="ECO:0000256" key="2">
    <source>
        <dbReference type="ARBA" id="ARBA00023002"/>
    </source>
</evidence>
<dbReference type="NCBIfam" id="NF047420">
    <property type="entry name" value="EF_P_mod_YmfI"/>
    <property type="match status" value="1"/>
</dbReference>
<reference evidence="5 6" key="1">
    <citation type="journal article" date="2021" name="ISME Commun">
        <title>Automated analysis of genomic sequences facilitates high-throughput and comprehensive description of bacteria.</title>
        <authorList>
            <person name="Hitch T.C.A."/>
        </authorList>
    </citation>
    <scope>NUCLEOTIDE SEQUENCE [LARGE SCALE GENOMIC DNA]</scope>
    <source>
        <strain evidence="5 6">Sanger_31</strain>
    </source>
</reference>
<dbReference type="PANTHER" id="PTHR42879:SF2">
    <property type="entry name" value="3-OXOACYL-[ACYL-CARRIER-PROTEIN] REDUCTASE FABG"/>
    <property type="match status" value="1"/>
</dbReference>
<dbReference type="PANTHER" id="PTHR42879">
    <property type="entry name" value="3-OXOACYL-(ACYL-CARRIER-PROTEIN) REDUCTASE"/>
    <property type="match status" value="1"/>
</dbReference>
<dbReference type="RefSeq" id="WP_267301346.1">
    <property type="nucleotide sequence ID" value="NZ_JAOQJZ010000009.1"/>
</dbReference>
<dbReference type="InterPro" id="IPR036291">
    <property type="entry name" value="NAD(P)-bd_dom_sf"/>
</dbReference>
<name>A0AAE3IJ12_9FIRM</name>
<dbReference type="GO" id="GO:0008202">
    <property type="term" value="P:steroid metabolic process"/>
    <property type="evidence" value="ECO:0007669"/>
    <property type="project" value="UniProtKB-KW"/>
</dbReference>
<dbReference type="PRINTS" id="PR00081">
    <property type="entry name" value="GDHRDH"/>
</dbReference>
<dbReference type="EC" id="1.1.1.100" evidence="5"/>